<keyword evidence="3 6" id="KW-1133">Transmembrane helix</keyword>
<evidence type="ECO:0000313" key="8">
    <source>
        <dbReference type="Proteomes" id="UP001377337"/>
    </source>
</evidence>
<name>A0ABZ2NHD8_9BACI</name>
<gene>
    <name evidence="7" type="ORF">WCV65_19175</name>
</gene>
<keyword evidence="4 6" id="KW-0472">Membrane</keyword>
<protein>
    <recommendedName>
        <fullName evidence="5">Signal peptidase I</fullName>
        <ecNumber evidence="5">3.4.21.89</ecNumber>
    </recommendedName>
</protein>
<evidence type="ECO:0000256" key="3">
    <source>
        <dbReference type="ARBA" id="ARBA00022989"/>
    </source>
</evidence>
<evidence type="ECO:0000256" key="4">
    <source>
        <dbReference type="ARBA" id="ARBA00023136"/>
    </source>
</evidence>
<dbReference type="PANTHER" id="PTHR10806:SF6">
    <property type="entry name" value="SIGNAL PEPTIDASE COMPLEX CATALYTIC SUBUNIT SEC11"/>
    <property type="match status" value="1"/>
</dbReference>
<reference evidence="7 8" key="1">
    <citation type="submission" date="2024-02" db="EMBL/GenBank/DDBJ databases">
        <title>Seven novel Bacillus-like species.</title>
        <authorList>
            <person name="Liu G."/>
        </authorList>
    </citation>
    <scope>NUCLEOTIDE SEQUENCE [LARGE SCALE GENOMIC DNA]</scope>
    <source>
        <strain evidence="7 8">FJAT-52054</strain>
    </source>
</reference>
<dbReference type="EC" id="3.4.21.89" evidence="5"/>
<comment type="subcellular location">
    <subcellularLocation>
        <location evidence="1">Membrane</location>
    </subcellularLocation>
</comment>
<dbReference type="PRINTS" id="PR00728">
    <property type="entry name" value="SIGNALPTASE"/>
</dbReference>
<dbReference type="PANTHER" id="PTHR10806">
    <property type="entry name" value="SIGNAL PEPTIDASE COMPLEX CATALYTIC SUBUNIT SEC11"/>
    <property type="match status" value="1"/>
</dbReference>
<accession>A0ABZ2NHD8</accession>
<keyword evidence="7" id="KW-0378">Hydrolase</keyword>
<dbReference type="InterPro" id="IPR001733">
    <property type="entry name" value="Peptidase_S26B"/>
</dbReference>
<dbReference type="InterPro" id="IPR036286">
    <property type="entry name" value="LexA/Signal_pep-like_sf"/>
</dbReference>
<evidence type="ECO:0000256" key="6">
    <source>
        <dbReference type="SAM" id="Phobius"/>
    </source>
</evidence>
<organism evidence="7 8">
    <name type="scientific">Metabacillus sediminis</name>
    <dbReference type="NCBI Taxonomy" id="3117746"/>
    <lineage>
        <taxon>Bacteria</taxon>
        <taxon>Bacillati</taxon>
        <taxon>Bacillota</taxon>
        <taxon>Bacilli</taxon>
        <taxon>Bacillales</taxon>
        <taxon>Bacillaceae</taxon>
        <taxon>Metabacillus</taxon>
    </lineage>
</organism>
<keyword evidence="2 6" id="KW-0812">Transmembrane</keyword>
<proteinExistence type="predicted"/>
<dbReference type="CDD" id="cd06462">
    <property type="entry name" value="Peptidase_S24_S26"/>
    <property type="match status" value="1"/>
</dbReference>
<evidence type="ECO:0000313" key="7">
    <source>
        <dbReference type="EMBL" id="WXB96630.1"/>
    </source>
</evidence>
<dbReference type="GO" id="GO:0009003">
    <property type="term" value="F:signal peptidase activity"/>
    <property type="evidence" value="ECO:0007669"/>
    <property type="project" value="UniProtKB-EC"/>
</dbReference>
<dbReference type="EMBL" id="CP147407">
    <property type="protein sequence ID" value="WXB96630.1"/>
    <property type="molecule type" value="Genomic_DNA"/>
</dbReference>
<dbReference type="RefSeq" id="WP_338778739.1">
    <property type="nucleotide sequence ID" value="NZ_CP147407.1"/>
</dbReference>
<dbReference type="Proteomes" id="UP001377337">
    <property type="component" value="Chromosome"/>
</dbReference>
<evidence type="ECO:0000256" key="5">
    <source>
        <dbReference type="NCBIfam" id="TIGR02228"/>
    </source>
</evidence>
<evidence type="ECO:0000256" key="2">
    <source>
        <dbReference type="ARBA" id="ARBA00022692"/>
    </source>
</evidence>
<keyword evidence="8" id="KW-1185">Reference proteome</keyword>
<evidence type="ECO:0000256" key="1">
    <source>
        <dbReference type="ARBA" id="ARBA00004370"/>
    </source>
</evidence>
<sequence length="183" mass="20811">MKIQFVKRFLWVLIITLSLFFIGNKQTIFPYQIKNVLSGSMEPAFWTGSVILIKTPDPDEKISKGDVITFEVENHALITHRVVEVVRKEDREQYRTKGDNNDGPDLEQVKPQQIKGIYTGLTIPFLGYLFILVNSKFGSLLFMVIPGILLLYLSIKLLRTKPNEPVAGKKIGASSLKKFNIKN</sequence>
<feature type="transmembrane region" description="Helical" evidence="6">
    <location>
        <begin position="125"/>
        <end position="153"/>
    </location>
</feature>
<dbReference type="SUPFAM" id="SSF51306">
    <property type="entry name" value="LexA/Signal peptidase"/>
    <property type="match status" value="1"/>
</dbReference>
<dbReference type="NCBIfam" id="TIGR02228">
    <property type="entry name" value="sigpep_I_arch"/>
    <property type="match status" value="1"/>
</dbReference>